<feature type="region of interest" description="Disordered" evidence="1">
    <location>
        <begin position="26"/>
        <end position="49"/>
    </location>
</feature>
<evidence type="ECO:0000313" key="4">
    <source>
        <dbReference type="Proteomes" id="UP000614410"/>
    </source>
</evidence>
<feature type="chain" id="PRO_5036759670" evidence="2">
    <location>
        <begin position="22"/>
        <end position="201"/>
    </location>
</feature>
<name>A0A934NGD2_9BACT</name>
<keyword evidence="2" id="KW-0732">Signal</keyword>
<sequence>MTARSALRVDATALCSVALLAGCGSATSPTVKAPSSARSSPSAATSSAASGTANKALTVALSPSDLPSPASSFTQSSDGLLASTPNTDARVFASSDGTTKVEIDLAVDTSASAATTDYTAYNSAAQKQVATQTSQSTPSIGTQANEYVGTAVSGNSVVSLAFAQGSVICVVTMVMSGGAGDAAVAEAIAKAQVQKVSAAGL</sequence>
<organism evidence="3 4">
    <name type="scientific">Candidatus Amunia macphersoniae</name>
    <dbReference type="NCBI Taxonomy" id="3127014"/>
    <lineage>
        <taxon>Bacteria</taxon>
        <taxon>Bacillati</taxon>
        <taxon>Candidatus Dormiibacterota</taxon>
        <taxon>Candidatus Dormibacteria</taxon>
        <taxon>Candidatus Aeolococcales</taxon>
        <taxon>Candidatus Aeolococcaceae</taxon>
        <taxon>Candidatus Amunia</taxon>
    </lineage>
</organism>
<reference evidence="3 4" key="1">
    <citation type="submission" date="2020-10" db="EMBL/GenBank/DDBJ databases">
        <title>Ca. Dormibacterota MAGs.</title>
        <authorList>
            <person name="Montgomery K."/>
        </authorList>
    </citation>
    <scope>NUCLEOTIDE SEQUENCE [LARGE SCALE GENOMIC DNA]</scope>
    <source>
        <strain evidence="3">Mitchell_Peninsula_5</strain>
    </source>
</reference>
<gene>
    <name evidence="3" type="ORF">JF887_10375</name>
</gene>
<proteinExistence type="predicted"/>
<dbReference type="EMBL" id="JAEKNN010000052">
    <property type="protein sequence ID" value="MBJ7609815.1"/>
    <property type="molecule type" value="Genomic_DNA"/>
</dbReference>
<dbReference type="Proteomes" id="UP000614410">
    <property type="component" value="Unassembled WGS sequence"/>
</dbReference>
<evidence type="ECO:0000313" key="3">
    <source>
        <dbReference type="EMBL" id="MBJ7609815.1"/>
    </source>
</evidence>
<protein>
    <submittedName>
        <fullName evidence="3">Uncharacterized protein</fullName>
    </submittedName>
</protein>
<feature type="compositionally biased region" description="Low complexity" evidence="1">
    <location>
        <begin position="33"/>
        <end position="49"/>
    </location>
</feature>
<feature type="signal peptide" evidence="2">
    <location>
        <begin position="1"/>
        <end position="21"/>
    </location>
</feature>
<evidence type="ECO:0000256" key="2">
    <source>
        <dbReference type="SAM" id="SignalP"/>
    </source>
</evidence>
<dbReference type="AlphaFoldDB" id="A0A934NGD2"/>
<dbReference type="PROSITE" id="PS51257">
    <property type="entry name" value="PROKAR_LIPOPROTEIN"/>
    <property type="match status" value="1"/>
</dbReference>
<accession>A0A934NGD2</accession>
<comment type="caution">
    <text evidence="3">The sequence shown here is derived from an EMBL/GenBank/DDBJ whole genome shotgun (WGS) entry which is preliminary data.</text>
</comment>
<evidence type="ECO:0000256" key="1">
    <source>
        <dbReference type="SAM" id="MobiDB-lite"/>
    </source>
</evidence>